<reference evidence="1" key="2">
    <citation type="journal article" date="2015" name="Data Brief">
        <title>Shoot transcriptome of the giant reed, Arundo donax.</title>
        <authorList>
            <person name="Barrero R.A."/>
            <person name="Guerrero F.D."/>
            <person name="Moolhuijzen P."/>
            <person name="Goolsby J.A."/>
            <person name="Tidwell J."/>
            <person name="Bellgard S.E."/>
            <person name="Bellgard M.I."/>
        </authorList>
    </citation>
    <scope>NUCLEOTIDE SEQUENCE</scope>
    <source>
        <tissue evidence="1">Shoot tissue taken approximately 20 cm above the soil surface</tissue>
    </source>
</reference>
<protein>
    <submittedName>
        <fullName evidence="1">Uncharacterized protein</fullName>
    </submittedName>
</protein>
<name>A0A0A9G8U9_ARUDO</name>
<organism evidence="1">
    <name type="scientific">Arundo donax</name>
    <name type="common">Giant reed</name>
    <name type="synonym">Donax arundinaceus</name>
    <dbReference type="NCBI Taxonomy" id="35708"/>
    <lineage>
        <taxon>Eukaryota</taxon>
        <taxon>Viridiplantae</taxon>
        <taxon>Streptophyta</taxon>
        <taxon>Embryophyta</taxon>
        <taxon>Tracheophyta</taxon>
        <taxon>Spermatophyta</taxon>
        <taxon>Magnoliopsida</taxon>
        <taxon>Liliopsida</taxon>
        <taxon>Poales</taxon>
        <taxon>Poaceae</taxon>
        <taxon>PACMAD clade</taxon>
        <taxon>Arundinoideae</taxon>
        <taxon>Arundineae</taxon>
        <taxon>Arundo</taxon>
    </lineage>
</organism>
<dbReference type="GO" id="GO:0003700">
    <property type="term" value="F:DNA-binding transcription factor activity"/>
    <property type="evidence" value="ECO:0007669"/>
    <property type="project" value="InterPro"/>
</dbReference>
<dbReference type="PANTHER" id="PTHR46196:SF8">
    <property type="entry name" value="TRANSCRIPTION FACTOR BHLH157"/>
    <property type="match status" value="1"/>
</dbReference>
<evidence type="ECO:0000313" key="1">
    <source>
        <dbReference type="EMBL" id="JAE18981.1"/>
    </source>
</evidence>
<dbReference type="PANTHER" id="PTHR46196">
    <property type="entry name" value="TRANSCRIPTION FACTOR BHLH155-LIKE ISOFORM X1-RELATED"/>
    <property type="match status" value="1"/>
</dbReference>
<accession>A0A0A9G8U9</accession>
<proteinExistence type="predicted"/>
<dbReference type="EMBL" id="GBRH01178915">
    <property type="protein sequence ID" value="JAE18981.1"/>
    <property type="molecule type" value="Transcribed_RNA"/>
</dbReference>
<dbReference type="InterPro" id="IPR043561">
    <property type="entry name" value="LHW-like"/>
</dbReference>
<dbReference type="AlphaFoldDB" id="A0A0A9G8U9"/>
<reference evidence="1" key="1">
    <citation type="submission" date="2014-09" db="EMBL/GenBank/DDBJ databases">
        <authorList>
            <person name="Magalhaes I.L.F."/>
            <person name="Oliveira U."/>
            <person name="Santos F.R."/>
            <person name="Vidigal T.H.D.A."/>
            <person name="Brescovit A.D."/>
            <person name="Santos A.J."/>
        </authorList>
    </citation>
    <scope>NUCLEOTIDE SEQUENCE</scope>
    <source>
        <tissue evidence="1">Shoot tissue taken approximately 20 cm above the soil surface</tissue>
    </source>
</reference>
<sequence length="174" mass="19418">MLFLQSVTKYAEKIKQADEPKMIEKESGVILKDNPNAGKNGGATWAYEVGSQTMVCPIIVENLSPPSQMLVEMLCEERGFFLEIADSIRGFGLTILKGLMELRDGKIWARFLVEANRDVTRMDIFLSLVQILEHNSLVRSTEQAAKVMNNGVPSFADHQRSPLPIPVGIAERLQ</sequence>